<feature type="transmembrane region" description="Helical" evidence="1">
    <location>
        <begin position="36"/>
        <end position="54"/>
    </location>
</feature>
<keyword evidence="2" id="KW-0418">Kinase</keyword>
<protein>
    <submittedName>
        <fullName evidence="2">Histidine kinase</fullName>
    </submittedName>
</protein>
<proteinExistence type="predicted"/>
<keyword evidence="2" id="KW-0808">Transferase</keyword>
<gene>
    <name evidence="2" type="ORF">FZC85_01185</name>
</gene>
<accession>A0A5D4U2M0</accession>
<evidence type="ECO:0000256" key="1">
    <source>
        <dbReference type="SAM" id="Phobius"/>
    </source>
</evidence>
<dbReference type="EMBL" id="VTEZ01000001">
    <property type="protein sequence ID" value="TYS88084.1"/>
    <property type="molecule type" value="Genomic_DNA"/>
</dbReference>
<sequence>MKRRIIMMIPIMFIVAVVANWMLGKGYSEIPSEAKTMIIIGAALLSGVISFFLFKDEPEKK</sequence>
<dbReference type="AlphaFoldDB" id="A0A5D4U2M0"/>
<organism evidence="2 3">
    <name type="scientific">Rossellomorea aquimaris</name>
    <dbReference type="NCBI Taxonomy" id="189382"/>
    <lineage>
        <taxon>Bacteria</taxon>
        <taxon>Bacillati</taxon>
        <taxon>Bacillota</taxon>
        <taxon>Bacilli</taxon>
        <taxon>Bacillales</taxon>
        <taxon>Bacillaceae</taxon>
        <taxon>Rossellomorea</taxon>
    </lineage>
</organism>
<reference evidence="2 3" key="1">
    <citation type="submission" date="2019-08" db="EMBL/GenBank/DDBJ databases">
        <title>Bacillus genomes from the desert of Cuatro Cienegas, Coahuila.</title>
        <authorList>
            <person name="Olmedo-Alvarez G."/>
        </authorList>
    </citation>
    <scope>NUCLEOTIDE SEQUENCE [LARGE SCALE GENOMIC DNA]</scope>
    <source>
        <strain evidence="2 3">CH87b_3T</strain>
    </source>
</reference>
<feature type="transmembrane region" description="Helical" evidence="1">
    <location>
        <begin position="5"/>
        <end position="24"/>
    </location>
</feature>
<comment type="caution">
    <text evidence="2">The sequence shown here is derived from an EMBL/GenBank/DDBJ whole genome shotgun (WGS) entry which is preliminary data.</text>
</comment>
<dbReference type="Proteomes" id="UP000324269">
    <property type="component" value="Unassembled WGS sequence"/>
</dbReference>
<evidence type="ECO:0000313" key="3">
    <source>
        <dbReference type="Proteomes" id="UP000324269"/>
    </source>
</evidence>
<keyword evidence="1" id="KW-0812">Transmembrane</keyword>
<keyword evidence="1" id="KW-0472">Membrane</keyword>
<evidence type="ECO:0000313" key="2">
    <source>
        <dbReference type="EMBL" id="TYS88084.1"/>
    </source>
</evidence>
<dbReference type="OrthoDB" id="2454149at2"/>
<keyword evidence="1" id="KW-1133">Transmembrane helix</keyword>
<dbReference type="GO" id="GO:0016301">
    <property type="term" value="F:kinase activity"/>
    <property type="evidence" value="ECO:0007669"/>
    <property type="project" value="UniProtKB-KW"/>
</dbReference>
<dbReference type="RefSeq" id="WP_148967385.1">
    <property type="nucleotide sequence ID" value="NZ_CANLNA010000001.1"/>
</dbReference>
<name>A0A5D4U2M0_9BACI</name>